<protein>
    <submittedName>
        <fullName evidence="3">Uncharacterized protein</fullName>
    </submittedName>
</protein>
<proteinExistence type="predicted"/>
<organism evidence="3">
    <name type="scientific">Dissoconium aciculare CBS 342.82</name>
    <dbReference type="NCBI Taxonomy" id="1314786"/>
    <lineage>
        <taxon>Eukaryota</taxon>
        <taxon>Fungi</taxon>
        <taxon>Dikarya</taxon>
        <taxon>Ascomycota</taxon>
        <taxon>Pezizomycotina</taxon>
        <taxon>Dothideomycetes</taxon>
        <taxon>Dothideomycetidae</taxon>
        <taxon>Mycosphaerellales</taxon>
        <taxon>Dissoconiaceae</taxon>
        <taxon>Dissoconium</taxon>
    </lineage>
</organism>
<gene>
    <name evidence="3" type="ORF">K489DRAFT_418948</name>
</gene>
<dbReference type="GeneID" id="54366002"/>
<accession>A0A6J3LUM2</accession>
<feature type="region of interest" description="Disordered" evidence="1">
    <location>
        <begin position="149"/>
        <end position="182"/>
    </location>
</feature>
<evidence type="ECO:0000313" key="3">
    <source>
        <dbReference type="RefSeq" id="XP_033455353.1"/>
    </source>
</evidence>
<reference evidence="3" key="3">
    <citation type="submission" date="2025-08" db="UniProtKB">
        <authorList>
            <consortium name="RefSeq"/>
        </authorList>
    </citation>
    <scope>IDENTIFICATION</scope>
    <source>
        <strain evidence="3">CBS 342.82</strain>
    </source>
</reference>
<keyword evidence="2" id="KW-1185">Reference proteome</keyword>
<dbReference type="AlphaFoldDB" id="A0A6J3LUM2"/>
<evidence type="ECO:0000256" key="1">
    <source>
        <dbReference type="SAM" id="MobiDB-lite"/>
    </source>
</evidence>
<evidence type="ECO:0000313" key="2">
    <source>
        <dbReference type="Proteomes" id="UP000504637"/>
    </source>
</evidence>
<name>A0A6J3LUM2_9PEZI</name>
<dbReference type="Proteomes" id="UP000504637">
    <property type="component" value="Unplaced"/>
</dbReference>
<dbReference type="RefSeq" id="XP_033455353.1">
    <property type="nucleotide sequence ID" value="XM_033608202.1"/>
</dbReference>
<sequence length="391" mass="41937">MVLLWNVFPDLTPLDCASSESESPSPTKNPLGDGFCNDLYQQVTNSSIAISIGGAIEDLVSNSGGRLAIIQFWAQARDRALLNKIPPFSVDGNAGFSRVCIDGLAPAHPTTTTPQYYNDPHGASRGSFSSGFGNEVSELAPKASAPFAQLKQGGQVPRGQIRDGSGLPQQSGEAPTGGAPGGGLNTKTSCWFKIMSNQTDRYLTIQNSEYAFVCLQGYNSVFKAYPIKSVAVGFAVTGDKRNGRKNDYSVKLKAGTELWRFEGVRPNAPQFLSRCFGAADLSPASRLSTGSNPSLARSAAAQATKPWRTCKLGLGQRKLCANARPAVPHLPVGRRPNVASRLTFQHTAWAHDYSMFPHYCHPIGLSSTCPSDATKSKRTYDIRPELDSGCD</sequence>
<reference evidence="3" key="1">
    <citation type="submission" date="2020-01" db="EMBL/GenBank/DDBJ databases">
        <authorList>
            <consortium name="DOE Joint Genome Institute"/>
            <person name="Haridas S."/>
            <person name="Albert R."/>
            <person name="Binder M."/>
            <person name="Bloem J."/>
            <person name="Labutti K."/>
            <person name="Salamov A."/>
            <person name="Andreopoulos B."/>
            <person name="Baker S.E."/>
            <person name="Barry K."/>
            <person name="Bills G."/>
            <person name="Bluhm B.H."/>
            <person name="Cannon C."/>
            <person name="Castanera R."/>
            <person name="Culley D.E."/>
            <person name="Daum C."/>
            <person name="Ezra D."/>
            <person name="Gonzalez J.B."/>
            <person name="Henrissat B."/>
            <person name="Kuo A."/>
            <person name="Liang C."/>
            <person name="Lipzen A."/>
            <person name="Lutzoni F."/>
            <person name="Magnuson J."/>
            <person name="Mondo S."/>
            <person name="Nolan M."/>
            <person name="Ohm R."/>
            <person name="Pangilinan J."/>
            <person name="Park H.-J."/>
            <person name="Ramirez L."/>
            <person name="Alfaro M."/>
            <person name="Sun H."/>
            <person name="Tritt A."/>
            <person name="Yoshinaga Y."/>
            <person name="Zwiers L.-H."/>
            <person name="Turgeon B.G."/>
            <person name="Goodwin S.B."/>
            <person name="Spatafora J.W."/>
            <person name="Crous P.W."/>
            <person name="Grigoriev I.V."/>
        </authorList>
    </citation>
    <scope>NUCLEOTIDE SEQUENCE</scope>
    <source>
        <strain evidence="3">CBS 342.82</strain>
    </source>
</reference>
<reference evidence="3" key="2">
    <citation type="submission" date="2020-04" db="EMBL/GenBank/DDBJ databases">
        <authorList>
            <consortium name="NCBI Genome Project"/>
        </authorList>
    </citation>
    <scope>NUCLEOTIDE SEQUENCE</scope>
    <source>
        <strain evidence="3">CBS 342.82</strain>
    </source>
</reference>